<accession>A0A919XQ74</accession>
<dbReference type="PANTHER" id="PTHR30294">
    <property type="entry name" value="MEMBRANE COMPONENT OF ABC TRANSPORTER YHHJ-RELATED"/>
    <property type="match status" value="1"/>
</dbReference>
<evidence type="ECO:0000256" key="3">
    <source>
        <dbReference type="ARBA" id="ARBA00022448"/>
    </source>
</evidence>
<proteinExistence type="inferred from homology"/>
<name>A0A919XQ74_9BACL</name>
<comment type="subcellular location">
    <subcellularLocation>
        <location evidence="1">Cell membrane</location>
        <topology evidence="1">Multi-pass membrane protein</topology>
    </subcellularLocation>
</comment>
<dbReference type="PROSITE" id="PS51012">
    <property type="entry name" value="ABC_TM2"/>
    <property type="match status" value="1"/>
</dbReference>
<comment type="similarity">
    <text evidence="2">Belongs to the ABC-2 integral membrane protein family.</text>
</comment>
<keyword evidence="11" id="KW-1185">Reference proteome</keyword>
<keyword evidence="4" id="KW-1003">Cell membrane</keyword>
<dbReference type="InterPro" id="IPR051449">
    <property type="entry name" value="ABC-2_transporter_component"/>
</dbReference>
<keyword evidence="7 8" id="KW-0472">Membrane</keyword>
<dbReference type="GO" id="GO:0005886">
    <property type="term" value="C:plasma membrane"/>
    <property type="evidence" value="ECO:0007669"/>
    <property type="project" value="UniProtKB-SubCell"/>
</dbReference>
<gene>
    <name evidence="10" type="ORF">J41TS12_20970</name>
</gene>
<dbReference type="Pfam" id="PF12698">
    <property type="entry name" value="ABC2_membrane_3"/>
    <property type="match status" value="1"/>
</dbReference>
<evidence type="ECO:0000256" key="1">
    <source>
        <dbReference type="ARBA" id="ARBA00004651"/>
    </source>
</evidence>
<evidence type="ECO:0000256" key="6">
    <source>
        <dbReference type="ARBA" id="ARBA00022989"/>
    </source>
</evidence>
<evidence type="ECO:0000256" key="7">
    <source>
        <dbReference type="ARBA" id="ARBA00023136"/>
    </source>
</evidence>
<evidence type="ECO:0000259" key="9">
    <source>
        <dbReference type="PROSITE" id="PS51012"/>
    </source>
</evidence>
<dbReference type="GO" id="GO:0140359">
    <property type="term" value="F:ABC-type transporter activity"/>
    <property type="evidence" value="ECO:0007669"/>
    <property type="project" value="InterPro"/>
</dbReference>
<evidence type="ECO:0000313" key="10">
    <source>
        <dbReference type="EMBL" id="GIO37236.1"/>
    </source>
</evidence>
<dbReference type="RefSeq" id="WP_212939516.1">
    <property type="nucleotide sequence ID" value="NZ_BORR01000006.1"/>
</dbReference>
<keyword evidence="6 8" id="KW-1133">Transmembrane helix</keyword>
<feature type="transmembrane region" description="Helical" evidence="8">
    <location>
        <begin position="340"/>
        <end position="362"/>
    </location>
</feature>
<protein>
    <recommendedName>
        <fullName evidence="9">ABC transmembrane type-2 domain-containing protein</fullName>
    </recommendedName>
</protein>
<keyword evidence="5 8" id="KW-0812">Transmembrane</keyword>
<evidence type="ECO:0000313" key="11">
    <source>
        <dbReference type="Proteomes" id="UP000681162"/>
    </source>
</evidence>
<comment type="caution">
    <text evidence="10">The sequence shown here is derived from an EMBL/GenBank/DDBJ whole genome shotgun (WGS) entry which is preliminary data.</text>
</comment>
<dbReference type="InterPro" id="IPR013525">
    <property type="entry name" value="ABC2_TM"/>
</dbReference>
<reference evidence="10 11" key="1">
    <citation type="submission" date="2021-03" db="EMBL/GenBank/DDBJ databases">
        <title>Antimicrobial resistance genes in bacteria isolated from Japanese honey, and their potential for conferring macrolide and lincosamide resistance in the American foulbrood pathogen Paenibacillus larvae.</title>
        <authorList>
            <person name="Okamoto M."/>
            <person name="Kumagai M."/>
            <person name="Kanamori H."/>
            <person name="Takamatsu D."/>
        </authorList>
    </citation>
    <scope>NUCLEOTIDE SEQUENCE [LARGE SCALE GENOMIC DNA]</scope>
    <source>
        <strain evidence="10 11">J41TS12</strain>
    </source>
</reference>
<feature type="transmembrane region" description="Helical" evidence="8">
    <location>
        <begin position="174"/>
        <end position="196"/>
    </location>
</feature>
<dbReference type="InterPro" id="IPR047817">
    <property type="entry name" value="ABC2_TM_bact-type"/>
</dbReference>
<feature type="domain" description="ABC transmembrane type-2" evidence="9">
    <location>
        <begin position="137"/>
        <end position="365"/>
    </location>
</feature>
<dbReference type="PANTHER" id="PTHR30294:SF29">
    <property type="entry name" value="MULTIDRUG ABC TRANSPORTER PERMEASE YBHS-RELATED"/>
    <property type="match status" value="1"/>
</dbReference>
<organism evidence="10 11">
    <name type="scientific">Paenibacillus antibioticophila</name>
    <dbReference type="NCBI Taxonomy" id="1274374"/>
    <lineage>
        <taxon>Bacteria</taxon>
        <taxon>Bacillati</taxon>
        <taxon>Bacillota</taxon>
        <taxon>Bacilli</taxon>
        <taxon>Bacillales</taxon>
        <taxon>Paenibacillaceae</taxon>
        <taxon>Paenibacillus</taxon>
    </lineage>
</organism>
<keyword evidence="3" id="KW-0813">Transport</keyword>
<feature type="transmembrane region" description="Helical" evidence="8">
    <location>
        <begin position="251"/>
        <end position="276"/>
    </location>
</feature>
<evidence type="ECO:0000256" key="5">
    <source>
        <dbReference type="ARBA" id="ARBA00022692"/>
    </source>
</evidence>
<dbReference type="EMBL" id="BORR01000006">
    <property type="protein sequence ID" value="GIO37236.1"/>
    <property type="molecule type" value="Genomic_DNA"/>
</dbReference>
<evidence type="ECO:0000256" key="4">
    <source>
        <dbReference type="ARBA" id="ARBA00022475"/>
    </source>
</evidence>
<dbReference type="Proteomes" id="UP000681162">
    <property type="component" value="Unassembled WGS sequence"/>
</dbReference>
<sequence>MGSIFMAQLAKDRRNPLLLLLFIILSILATLLFVRSGQDMTTIAVFSEDEHGAAIEEKWLPLLNQEGAYYHFKAVDAKHAREQVQKGRSDVAVKLLEQDYRLIAASDSPTIQQVDQYVRKIYTQEMQLQASSGVIEEEELREAVNEYLEKPPFQLTKQGIDDNEVQSHNMSTQLMFAFTLLISIFTMGFKVNSVTYDKVSRIWDRMILSPIHKTSMYLGYISYSFFISFFQVIVVLILFKYVFKFDLGHHFGLIVLIIAIFIFGMISLAMLITGFVSKPEQFYAIYPSFVPMIPLISGAYMPPGVLNSPVLSFIADLFPMSHTMDALMKVVNSDAGIGEIALQLSLILLIGVVYMGIGINLVERKSARK</sequence>
<dbReference type="AlphaFoldDB" id="A0A919XQ74"/>
<evidence type="ECO:0000256" key="2">
    <source>
        <dbReference type="ARBA" id="ARBA00007783"/>
    </source>
</evidence>
<feature type="transmembrane region" description="Helical" evidence="8">
    <location>
        <begin position="283"/>
        <end position="301"/>
    </location>
</feature>
<evidence type="ECO:0000256" key="8">
    <source>
        <dbReference type="SAM" id="Phobius"/>
    </source>
</evidence>
<feature type="transmembrane region" description="Helical" evidence="8">
    <location>
        <begin position="217"/>
        <end position="239"/>
    </location>
</feature>